<sequence length="170" mass="19825">MVALHLGYFSPAIILFLALDYELDEVGAKLVHMDFCLMFNSEFWFYFLIILIFVQVLASFVAILVLFYVMKKKLFAHCEGGFNQGLCGDRRKFYLSSMIQILTIRPYRRAFKFFSCYSKMAKDKVQAIPNDKMLFTKKSSVGHNETANEKLDGLSRIRRMSLAFYDLMNK</sequence>
<dbReference type="WBParaSite" id="ACRNAN_scaffold2032.g28140.t1">
    <property type="protein sequence ID" value="ACRNAN_scaffold2032.g28140.t1"/>
    <property type="gene ID" value="ACRNAN_scaffold2032.g28140"/>
</dbReference>
<evidence type="ECO:0000313" key="3">
    <source>
        <dbReference type="WBParaSite" id="ACRNAN_scaffold2032.g28140.t1"/>
    </source>
</evidence>
<keyword evidence="1" id="KW-0812">Transmembrane</keyword>
<keyword evidence="2" id="KW-1185">Reference proteome</keyword>
<reference evidence="3" key="1">
    <citation type="submission" date="2022-11" db="UniProtKB">
        <authorList>
            <consortium name="WormBaseParasite"/>
        </authorList>
    </citation>
    <scope>IDENTIFICATION</scope>
</reference>
<evidence type="ECO:0000256" key="1">
    <source>
        <dbReference type="SAM" id="Phobius"/>
    </source>
</evidence>
<evidence type="ECO:0000313" key="2">
    <source>
        <dbReference type="Proteomes" id="UP000887540"/>
    </source>
</evidence>
<proteinExistence type="predicted"/>
<feature type="transmembrane region" description="Helical" evidence="1">
    <location>
        <begin position="43"/>
        <end position="69"/>
    </location>
</feature>
<keyword evidence="1" id="KW-1133">Transmembrane helix</keyword>
<dbReference type="AlphaFoldDB" id="A0A914D707"/>
<organism evidence="2 3">
    <name type="scientific">Acrobeloides nanus</name>
    <dbReference type="NCBI Taxonomy" id="290746"/>
    <lineage>
        <taxon>Eukaryota</taxon>
        <taxon>Metazoa</taxon>
        <taxon>Ecdysozoa</taxon>
        <taxon>Nematoda</taxon>
        <taxon>Chromadorea</taxon>
        <taxon>Rhabditida</taxon>
        <taxon>Tylenchina</taxon>
        <taxon>Cephalobomorpha</taxon>
        <taxon>Cephaloboidea</taxon>
        <taxon>Cephalobidae</taxon>
        <taxon>Acrobeloides</taxon>
    </lineage>
</organism>
<protein>
    <submittedName>
        <fullName evidence="3">Uncharacterized protein</fullName>
    </submittedName>
</protein>
<accession>A0A914D707</accession>
<name>A0A914D707_9BILA</name>
<dbReference type="Proteomes" id="UP000887540">
    <property type="component" value="Unplaced"/>
</dbReference>
<keyword evidence="1" id="KW-0472">Membrane</keyword>